<keyword evidence="4 6" id="KW-0238">DNA-binding</keyword>
<dbReference type="Gene3D" id="1.10.10.10">
    <property type="entry name" value="Winged helix-like DNA-binding domain superfamily/Winged helix DNA-binding domain"/>
    <property type="match status" value="1"/>
</dbReference>
<dbReference type="PROSITE" id="PS01063">
    <property type="entry name" value="SIGMA70_ECF"/>
    <property type="match status" value="1"/>
</dbReference>
<dbReference type="GO" id="GO:0006352">
    <property type="term" value="P:DNA-templated transcription initiation"/>
    <property type="evidence" value="ECO:0007669"/>
    <property type="project" value="InterPro"/>
</dbReference>
<dbReference type="SUPFAM" id="SSF88659">
    <property type="entry name" value="Sigma3 and sigma4 domains of RNA polymerase sigma factors"/>
    <property type="match status" value="1"/>
</dbReference>
<dbReference type="InterPro" id="IPR007627">
    <property type="entry name" value="RNA_pol_sigma70_r2"/>
</dbReference>
<evidence type="ECO:0000256" key="4">
    <source>
        <dbReference type="ARBA" id="ARBA00023125"/>
    </source>
</evidence>
<dbReference type="InterPro" id="IPR013249">
    <property type="entry name" value="RNA_pol_sigma70_r4_t2"/>
</dbReference>
<dbReference type="InterPro" id="IPR014284">
    <property type="entry name" value="RNA_pol_sigma-70_dom"/>
</dbReference>
<evidence type="ECO:0000256" key="3">
    <source>
        <dbReference type="ARBA" id="ARBA00023082"/>
    </source>
</evidence>
<sequence>MLNFVAVLEEGSKASSTVDDKLIKDIAKGSMEALHTLYEKTHKSVYAFALSITKNTHDAEDILQDTFLKIYQKAADYTSYDKPMAWIFTIARNFALMKIRDGKKEGSLEDDNDLPEQEFSFVENLSERIILKTTINKLDDNERMILLLHAVAGLKNREIAELLDMSINTVLSKYNRTIRKMQKYLEEEGF</sequence>
<dbReference type="SUPFAM" id="SSF88946">
    <property type="entry name" value="Sigma2 domain of RNA polymerase sigma factors"/>
    <property type="match status" value="1"/>
</dbReference>
<dbReference type="InterPro" id="IPR000838">
    <property type="entry name" value="RNA_pol_sigma70_ECF_CS"/>
</dbReference>
<evidence type="ECO:0000313" key="9">
    <source>
        <dbReference type="Proteomes" id="UP000070394"/>
    </source>
</evidence>
<keyword evidence="9" id="KW-1185">Reference proteome</keyword>
<dbReference type="Pfam" id="PF04542">
    <property type="entry name" value="Sigma70_r2"/>
    <property type="match status" value="1"/>
</dbReference>
<dbReference type="InterPro" id="IPR036388">
    <property type="entry name" value="WH-like_DNA-bd_sf"/>
</dbReference>
<reference evidence="9" key="1">
    <citation type="submission" date="2016-01" db="EMBL/GenBank/DDBJ databases">
        <authorList>
            <person name="Mitreva M."/>
            <person name="Pepin K.H."/>
            <person name="Mihindukulasuriya K.A."/>
            <person name="Fulton R."/>
            <person name="Fronick C."/>
            <person name="O'Laughlin M."/>
            <person name="Miner T."/>
            <person name="Herter B."/>
            <person name="Rosa B.A."/>
            <person name="Cordes M."/>
            <person name="Tomlinson C."/>
            <person name="Wollam A."/>
            <person name="Palsikar V.B."/>
            <person name="Mardis E.R."/>
            <person name="Wilson R.K."/>
        </authorList>
    </citation>
    <scope>NUCLEOTIDE SEQUENCE [LARGE SCALE GENOMIC DNA]</scope>
    <source>
        <strain evidence="9">DNF00896</strain>
    </source>
</reference>
<evidence type="ECO:0000313" key="8">
    <source>
        <dbReference type="EMBL" id="KXB61268.1"/>
    </source>
</evidence>
<evidence type="ECO:0000256" key="6">
    <source>
        <dbReference type="RuleBase" id="RU000716"/>
    </source>
</evidence>
<dbReference type="PANTHER" id="PTHR43133:SF8">
    <property type="entry name" value="RNA POLYMERASE SIGMA FACTOR HI_1459-RELATED"/>
    <property type="match status" value="1"/>
</dbReference>
<dbReference type="Gene3D" id="1.10.1740.10">
    <property type="match status" value="1"/>
</dbReference>
<protein>
    <recommendedName>
        <fullName evidence="6">RNA polymerase sigma factor</fullName>
    </recommendedName>
</protein>
<keyword evidence="5 6" id="KW-0804">Transcription</keyword>
<dbReference type="CDD" id="cd06171">
    <property type="entry name" value="Sigma70_r4"/>
    <property type="match status" value="1"/>
</dbReference>
<dbReference type="GO" id="GO:0003677">
    <property type="term" value="F:DNA binding"/>
    <property type="evidence" value="ECO:0007669"/>
    <property type="project" value="UniProtKB-KW"/>
</dbReference>
<dbReference type="STRING" id="467210.HMPREF1866_00042"/>
<name>A0A134A0P2_9FIRM</name>
<evidence type="ECO:0000259" key="7">
    <source>
        <dbReference type="PROSITE" id="PS00622"/>
    </source>
</evidence>
<dbReference type="GO" id="GO:0016987">
    <property type="term" value="F:sigma factor activity"/>
    <property type="evidence" value="ECO:0007669"/>
    <property type="project" value="UniProtKB-KW"/>
</dbReference>
<dbReference type="EMBL" id="LSDA01000001">
    <property type="protein sequence ID" value="KXB61268.1"/>
    <property type="molecule type" value="Genomic_DNA"/>
</dbReference>
<dbReference type="InterPro" id="IPR039425">
    <property type="entry name" value="RNA_pol_sigma-70-like"/>
</dbReference>
<dbReference type="NCBIfam" id="TIGR02937">
    <property type="entry name" value="sigma70-ECF"/>
    <property type="match status" value="1"/>
</dbReference>
<dbReference type="PATRIC" id="fig|467210.3.peg.42"/>
<comment type="caution">
    <text evidence="8">The sequence shown here is derived from an EMBL/GenBank/DDBJ whole genome shotgun (WGS) entry which is preliminary data.</text>
</comment>
<dbReference type="PANTHER" id="PTHR43133">
    <property type="entry name" value="RNA POLYMERASE ECF-TYPE SIGMA FACTO"/>
    <property type="match status" value="1"/>
</dbReference>
<comment type="similarity">
    <text evidence="1 6">Belongs to the sigma-70 factor family. ECF subfamily.</text>
</comment>
<proteinExistence type="inferred from homology"/>
<feature type="domain" description="HTH luxR-type" evidence="7">
    <location>
        <begin position="153"/>
        <end position="180"/>
    </location>
</feature>
<dbReference type="Pfam" id="PF08281">
    <property type="entry name" value="Sigma70_r4_2"/>
    <property type="match status" value="1"/>
</dbReference>
<accession>A0A134A0P2</accession>
<dbReference type="RefSeq" id="WP_009445678.1">
    <property type="nucleotide sequence ID" value="NZ_KQ959772.1"/>
</dbReference>
<evidence type="ECO:0000256" key="1">
    <source>
        <dbReference type="ARBA" id="ARBA00010641"/>
    </source>
</evidence>
<dbReference type="OrthoDB" id="1918609at2"/>
<dbReference type="InterPro" id="IPR013325">
    <property type="entry name" value="RNA_pol_sigma_r2"/>
</dbReference>
<dbReference type="GO" id="GO:0006950">
    <property type="term" value="P:response to stress"/>
    <property type="evidence" value="ECO:0007669"/>
    <property type="project" value="UniProtKB-ARBA"/>
</dbReference>
<organism evidence="8 9">
    <name type="scientific">Lachnoanaerobaculum saburreum</name>
    <dbReference type="NCBI Taxonomy" id="467210"/>
    <lineage>
        <taxon>Bacteria</taxon>
        <taxon>Bacillati</taxon>
        <taxon>Bacillota</taxon>
        <taxon>Clostridia</taxon>
        <taxon>Lachnospirales</taxon>
        <taxon>Lachnospiraceae</taxon>
        <taxon>Lachnoanaerobaculum</taxon>
    </lineage>
</organism>
<evidence type="ECO:0000256" key="2">
    <source>
        <dbReference type="ARBA" id="ARBA00023015"/>
    </source>
</evidence>
<gene>
    <name evidence="8" type="ORF">HMPREF1866_00042</name>
</gene>
<dbReference type="InterPro" id="IPR013324">
    <property type="entry name" value="RNA_pol_sigma_r3/r4-like"/>
</dbReference>
<keyword evidence="3 6" id="KW-0731">Sigma factor</keyword>
<dbReference type="Proteomes" id="UP000070394">
    <property type="component" value="Unassembled WGS sequence"/>
</dbReference>
<dbReference type="PROSITE" id="PS00622">
    <property type="entry name" value="HTH_LUXR_1"/>
    <property type="match status" value="1"/>
</dbReference>
<keyword evidence="2 6" id="KW-0805">Transcription regulation</keyword>
<evidence type="ECO:0000256" key="5">
    <source>
        <dbReference type="ARBA" id="ARBA00023163"/>
    </source>
</evidence>
<dbReference type="InterPro" id="IPR000792">
    <property type="entry name" value="Tscrpt_reg_LuxR_C"/>
</dbReference>
<dbReference type="AlphaFoldDB" id="A0A134A0P2"/>